<dbReference type="EMBL" id="JAMZEK010000006">
    <property type="protein sequence ID" value="MCP1376344.1"/>
    <property type="molecule type" value="Genomic_DNA"/>
</dbReference>
<evidence type="ECO:0000313" key="2">
    <source>
        <dbReference type="Proteomes" id="UP001204615"/>
    </source>
</evidence>
<dbReference type="Proteomes" id="UP001204615">
    <property type="component" value="Unassembled WGS sequence"/>
</dbReference>
<organism evidence="1 2">
    <name type="scientific">Dyella lutea</name>
    <dbReference type="NCBI Taxonomy" id="2950441"/>
    <lineage>
        <taxon>Bacteria</taxon>
        <taxon>Pseudomonadati</taxon>
        <taxon>Pseudomonadota</taxon>
        <taxon>Gammaproteobacteria</taxon>
        <taxon>Lysobacterales</taxon>
        <taxon>Rhodanobacteraceae</taxon>
        <taxon>Dyella</taxon>
    </lineage>
</organism>
<comment type="caution">
    <text evidence="1">The sequence shown here is derived from an EMBL/GenBank/DDBJ whole genome shotgun (WGS) entry which is preliminary data.</text>
</comment>
<evidence type="ECO:0000313" key="1">
    <source>
        <dbReference type="EMBL" id="MCP1376344.1"/>
    </source>
</evidence>
<accession>A0ABT1FG83</accession>
<sequence>MTQAIDPAKLKEAAEHLEWVLQQYPDSEDVRDLLQSLSPLIDDARAQRISAPLDGTRIPGAYNFGDGRYVPYGDPSVDEAYTSFIIELEGGLTERDRLRIARLDAVRRVMLDSGPTTIN</sequence>
<name>A0ABT1FG83_9GAMM</name>
<protein>
    <submittedName>
        <fullName evidence="1">Uncharacterized protein</fullName>
    </submittedName>
</protein>
<proteinExistence type="predicted"/>
<dbReference type="RefSeq" id="WP_253569152.1">
    <property type="nucleotide sequence ID" value="NZ_JAMZEK010000006.1"/>
</dbReference>
<reference evidence="1 2" key="1">
    <citation type="submission" date="2022-06" db="EMBL/GenBank/DDBJ databases">
        <title>Dyella sp. Sa strain:Sa Genome sequencing.</title>
        <authorList>
            <person name="Park S."/>
        </authorList>
    </citation>
    <scope>NUCLEOTIDE SEQUENCE [LARGE SCALE GENOMIC DNA]</scope>
    <source>
        <strain evidence="1 2">Sa</strain>
    </source>
</reference>
<keyword evidence="2" id="KW-1185">Reference proteome</keyword>
<gene>
    <name evidence="1" type="ORF">NC595_20030</name>
</gene>